<evidence type="ECO:0000256" key="3">
    <source>
        <dbReference type="SAM" id="MobiDB-lite"/>
    </source>
</evidence>
<dbReference type="InterPro" id="IPR016024">
    <property type="entry name" value="ARM-type_fold"/>
</dbReference>
<comment type="similarity">
    <text evidence="1">Belongs to the SCC3 family.</text>
</comment>
<dbReference type="SUPFAM" id="SSF48371">
    <property type="entry name" value="ARM repeat"/>
    <property type="match status" value="1"/>
</dbReference>
<dbReference type="InterPro" id="IPR039662">
    <property type="entry name" value="Cohesin_Scc3/SA"/>
</dbReference>
<dbReference type="PANTHER" id="PTHR11199:SF0">
    <property type="entry name" value="LD34181P-RELATED"/>
    <property type="match status" value="1"/>
</dbReference>
<organism evidence="5 6">
    <name type="scientific">Caenorhabditis angaria</name>
    <dbReference type="NCBI Taxonomy" id="860376"/>
    <lineage>
        <taxon>Eukaryota</taxon>
        <taxon>Metazoa</taxon>
        <taxon>Ecdysozoa</taxon>
        <taxon>Nematoda</taxon>
        <taxon>Chromadorea</taxon>
        <taxon>Rhabditida</taxon>
        <taxon>Rhabditina</taxon>
        <taxon>Rhabditomorpha</taxon>
        <taxon>Rhabditoidea</taxon>
        <taxon>Rhabditidae</taxon>
        <taxon>Peloderinae</taxon>
        <taxon>Caenorhabditis</taxon>
    </lineage>
</organism>
<evidence type="ECO:0000313" key="6">
    <source>
        <dbReference type="Proteomes" id="UP001152747"/>
    </source>
</evidence>
<dbReference type="OrthoDB" id="498590at2759"/>
<dbReference type="GO" id="GO:0008278">
    <property type="term" value="C:cohesin complex"/>
    <property type="evidence" value="ECO:0007669"/>
    <property type="project" value="TreeGrafter"/>
</dbReference>
<dbReference type="InterPro" id="IPR013721">
    <property type="entry name" value="STAG"/>
</dbReference>
<dbReference type="Pfam" id="PF08514">
    <property type="entry name" value="STAG"/>
    <property type="match status" value="1"/>
</dbReference>
<feature type="domain" description="SCD" evidence="4">
    <location>
        <begin position="316"/>
        <end position="401"/>
    </location>
</feature>
<feature type="compositionally biased region" description="Basic residues" evidence="3">
    <location>
        <begin position="1080"/>
        <end position="1092"/>
    </location>
</feature>
<dbReference type="GO" id="GO:0007062">
    <property type="term" value="P:sister chromatid cohesion"/>
    <property type="evidence" value="ECO:0007669"/>
    <property type="project" value="UniProtKB-ARBA"/>
</dbReference>
<dbReference type="GO" id="GO:0003682">
    <property type="term" value="F:chromatin binding"/>
    <property type="evidence" value="ECO:0007669"/>
    <property type="project" value="TreeGrafter"/>
</dbReference>
<dbReference type="InterPro" id="IPR056396">
    <property type="entry name" value="HEAT_SCC3-SA"/>
</dbReference>
<feature type="coiled-coil region" evidence="2">
    <location>
        <begin position="280"/>
        <end position="307"/>
    </location>
</feature>
<comment type="caution">
    <text evidence="5">The sequence shown here is derived from an EMBL/GenBank/DDBJ whole genome shotgun (WGS) entry which is preliminary data.</text>
</comment>
<keyword evidence="2" id="KW-0175">Coiled coil</keyword>
<feature type="region of interest" description="Disordered" evidence="3">
    <location>
        <begin position="1"/>
        <end position="26"/>
    </location>
</feature>
<dbReference type="PROSITE" id="PS51425">
    <property type="entry name" value="SCD"/>
    <property type="match status" value="1"/>
</dbReference>
<dbReference type="InterPro" id="IPR020839">
    <property type="entry name" value="SCD"/>
</dbReference>
<evidence type="ECO:0000313" key="5">
    <source>
        <dbReference type="EMBL" id="CAI5451953.1"/>
    </source>
</evidence>
<evidence type="ECO:0000259" key="4">
    <source>
        <dbReference type="PROSITE" id="PS51425"/>
    </source>
</evidence>
<dbReference type="Proteomes" id="UP001152747">
    <property type="component" value="Unassembled WGS sequence"/>
</dbReference>
<dbReference type="GO" id="GO:0000785">
    <property type="term" value="C:chromatin"/>
    <property type="evidence" value="ECO:0007669"/>
    <property type="project" value="TreeGrafter"/>
</dbReference>
<evidence type="ECO:0000256" key="2">
    <source>
        <dbReference type="SAM" id="Coils"/>
    </source>
</evidence>
<dbReference type="EMBL" id="CANHGI010000005">
    <property type="protein sequence ID" value="CAI5451953.1"/>
    <property type="molecule type" value="Genomic_DNA"/>
</dbReference>
<protein>
    <recommendedName>
        <fullName evidence="4">SCD domain-containing protein</fullName>
    </recommendedName>
</protein>
<gene>
    <name evidence="5" type="ORF">CAMP_LOCUS14590</name>
</gene>
<evidence type="ECO:0000256" key="1">
    <source>
        <dbReference type="ARBA" id="ARBA00005486"/>
    </source>
</evidence>
<dbReference type="Pfam" id="PF24571">
    <property type="entry name" value="HEAT_SCC3-SA"/>
    <property type="match status" value="1"/>
</dbReference>
<feature type="region of interest" description="Disordered" evidence="3">
    <location>
        <begin position="1070"/>
        <end position="1098"/>
    </location>
</feature>
<sequence>MGDTSTDVSPQRMSTRTRNPVNYTELNQGEEAVFRSPMAGTRGRKKRVANDAVADLSSSFGGLGYNNTPPKRGRPKGTPGGGGSVRSRPTTRKAVDDGVAEAEDKGLYGAVKYGKKIPEAIDQWIERYDQNYPHAITELHQFFISICGCKGILTPQMSATMEYADIIRRMTEDFDEDSVDYPLIQSGAVFKKFRLNLHNFLHTLVEKCKSSLMFDNRLMDSIIQLLTGLADSQVRAFRHTSTFVAMKISSALVDVVIDLVSIKERNGKQIETEKAKIKQNSTGNEKLEALMTKKNEIEEKTEEVRQMLQYLFRSVFVHRYRDGVPDIRSICITELGNWMVVYPEHFLEDSYLKYIGWTLYDKVGDVRLKCIRALMPLFGKSGVLDKLELFTNKFKERLVSMVLDKDQEVAIETCHLMKSIYTVFPTLLSVQDCVPVYELIYASNRQLAMAAGIFLNTKVFQTAEKPAKISNPNNVPLIKDLIQFFIEGECHDHATYLVDSLIETNPIVKDWATMVEMLLNDQYKLKPDIETRLIEVLACSVQQVATGECPTGRSIIKRGAPSTKESREQMEDKVRLTEILIPTLPNLIMKYIADRERVVNLVSLAIHFQLDMYLASRMQNNLNELMKALEAVVEKHVDEEVLHGVAEVHYQLSVHPTVGPQTEAERMKLIDGMALQLRRSANRVEEEQIDDEDEANFVCAIRRISAFSSFMDLRQWDMWDLMLRIISNYDRGDSKRDVHEQAILMLFMQLNFDLFNLLKEGESVKADAVKKLRKRRDQLVRILTETLETGASGVEQAYLSMCDLLIMFGPQMAQNAKSNHIKQLVLQPDEIVIRELTAFLQINAFAESENDSKLDQQEQIELMHKKRKLVAQFSKLIIHGCFPVSCLLPLVRNYVSHFTDFGDIFKNLLYKCRDVDFVETAETLVTALQEMFEELLETKKQLDPLSDSFNALRDLAKRFASAFGSDYSKNRYAVATIHKSAIDFAFRDFDTTPKGNDKPPKNLFFLEIAIEFSSKLLAQDKAAVMRYLNKTYPEAAPGKGQWEPYKLYIASLTEKRNDFNDDASSVRSFSTVRSDSSHRSTPRGRGRGRGGIRRNLDF</sequence>
<dbReference type="Pfam" id="PF21581">
    <property type="entry name" value="SCD"/>
    <property type="match status" value="1"/>
</dbReference>
<name>A0A9P1ITQ4_9PELO</name>
<accession>A0A9P1ITQ4</accession>
<dbReference type="GO" id="GO:0005634">
    <property type="term" value="C:nucleus"/>
    <property type="evidence" value="ECO:0007669"/>
    <property type="project" value="TreeGrafter"/>
</dbReference>
<proteinExistence type="inferred from homology"/>
<reference evidence="5" key="1">
    <citation type="submission" date="2022-11" db="EMBL/GenBank/DDBJ databases">
        <authorList>
            <person name="Kikuchi T."/>
        </authorList>
    </citation>
    <scope>NUCLEOTIDE SEQUENCE</scope>
    <source>
        <strain evidence="5">PS1010</strain>
    </source>
</reference>
<feature type="region of interest" description="Disordered" evidence="3">
    <location>
        <begin position="57"/>
        <end position="99"/>
    </location>
</feature>
<dbReference type="AlphaFoldDB" id="A0A9P1ITQ4"/>
<dbReference type="PANTHER" id="PTHR11199">
    <property type="entry name" value="STROMAL ANTIGEN"/>
    <property type="match status" value="1"/>
</dbReference>
<keyword evidence="6" id="KW-1185">Reference proteome</keyword>